<sequence>MTLSDVLTIAIALMVTYTMMSLLASTLQEQLSAVLSKRQKGLEAAIRGLIAPEGGEDGRLREIAEQLYGHALVSGASPKGKPSYVPARNFTLALLTLISEGSQAESIVGLREAVGKLPEGKLRQALGTLVESAGTDLDAFRTSVDGWYNQAMDRLNGQYTRHTQVWLLGIGFLLAASLNVDTFTIVDTLMKSPQLRAEYEVKAQAWVKEGQPKPGEAPISRILSDMAPLPIGWQKCAAPVPPAPPAGAGAAASGSTAPTHCVSWERLGRGDLRLSDALTVFGWIFTAVAISFGAPFWFQLLNQLVNMRAAGPKPDVKDDKTGT</sequence>
<keyword evidence="1" id="KW-1133">Transmembrane helix</keyword>
<keyword evidence="1" id="KW-0472">Membrane</keyword>
<dbReference type="EMBL" id="JAVDPY010000006">
    <property type="protein sequence ID" value="MDR6334890.1"/>
    <property type="molecule type" value="Genomic_DNA"/>
</dbReference>
<evidence type="ECO:0000313" key="3">
    <source>
        <dbReference type="EMBL" id="MDR6334890.1"/>
    </source>
</evidence>
<proteinExistence type="predicted"/>
<reference evidence="2" key="1">
    <citation type="submission" date="2022-12" db="EMBL/GenBank/DDBJ databases">
        <title>Reference genome sequencing for broad-spectrum identification of bacterial and archaeal isolates by mass spectrometry.</title>
        <authorList>
            <person name="Sekiguchi Y."/>
            <person name="Tourlousse D.M."/>
        </authorList>
    </citation>
    <scope>NUCLEOTIDE SEQUENCE</scope>
    <source>
        <strain evidence="2">301</strain>
    </source>
</reference>
<feature type="transmembrane region" description="Helical" evidence="1">
    <location>
        <begin position="277"/>
        <end position="298"/>
    </location>
</feature>
<evidence type="ECO:0000313" key="5">
    <source>
        <dbReference type="Proteomes" id="UP001245370"/>
    </source>
</evidence>
<dbReference type="Proteomes" id="UP001144397">
    <property type="component" value="Unassembled WGS sequence"/>
</dbReference>
<gene>
    <name evidence="3" type="ORF">GGQ86_003380</name>
    <name evidence="2" type="ORF">XFLAVUS301_35630</name>
</gene>
<feature type="transmembrane region" description="Helical" evidence="1">
    <location>
        <begin position="6"/>
        <end position="27"/>
    </location>
</feature>
<organism evidence="2 4">
    <name type="scientific">Xanthobacter flavus</name>
    <dbReference type="NCBI Taxonomy" id="281"/>
    <lineage>
        <taxon>Bacteria</taxon>
        <taxon>Pseudomonadati</taxon>
        <taxon>Pseudomonadota</taxon>
        <taxon>Alphaproteobacteria</taxon>
        <taxon>Hyphomicrobiales</taxon>
        <taxon>Xanthobacteraceae</taxon>
        <taxon>Xanthobacter</taxon>
    </lineage>
</organism>
<keyword evidence="1" id="KW-0812">Transmembrane</keyword>
<name>A0A9W6CR79_XANFL</name>
<accession>A0A9W6CR79</accession>
<evidence type="ECO:0000256" key="1">
    <source>
        <dbReference type="SAM" id="Phobius"/>
    </source>
</evidence>
<comment type="caution">
    <text evidence="2">The sequence shown here is derived from an EMBL/GenBank/DDBJ whole genome shotgun (WGS) entry which is preliminary data.</text>
</comment>
<evidence type="ECO:0000313" key="2">
    <source>
        <dbReference type="EMBL" id="GLI23889.1"/>
    </source>
</evidence>
<dbReference type="Proteomes" id="UP001245370">
    <property type="component" value="Unassembled WGS sequence"/>
</dbReference>
<dbReference type="AlphaFoldDB" id="A0A9W6CR79"/>
<dbReference type="RefSeq" id="WP_281808710.1">
    <property type="nucleotide sequence ID" value="NZ_BSDO01000005.1"/>
</dbReference>
<evidence type="ECO:0000313" key="4">
    <source>
        <dbReference type="Proteomes" id="UP001144397"/>
    </source>
</evidence>
<keyword evidence="5" id="KW-1185">Reference proteome</keyword>
<protein>
    <submittedName>
        <fullName evidence="2">Uncharacterized protein</fullName>
    </submittedName>
</protein>
<reference evidence="3 5" key="2">
    <citation type="submission" date="2023-07" db="EMBL/GenBank/DDBJ databases">
        <title>Genomic Encyclopedia of Type Strains, Phase IV (KMG-IV): sequencing the most valuable type-strain genomes for metagenomic binning, comparative biology and taxonomic classification.</title>
        <authorList>
            <person name="Goeker M."/>
        </authorList>
    </citation>
    <scope>NUCLEOTIDE SEQUENCE [LARGE SCALE GENOMIC DNA]</scope>
    <source>
        <strain evidence="3 5">DSM 338</strain>
    </source>
</reference>
<feature type="transmembrane region" description="Helical" evidence="1">
    <location>
        <begin position="165"/>
        <end position="186"/>
    </location>
</feature>
<dbReference type="GeneID" id="95764344"/>
<dbReference type="EMBL" id="BSDO01000005">
    <property type="protein sequence ID" value="GLI23889.1"/>
    <property type="molecule type" value="Genomic_DNA"/>
</dbReference>